<name>A0AA88ING8_CHASR</name>
<evidence type="ECO:0000313" key="3">
    <source>
        <dbReference type="Proteomes" id="UP001187415"/>
    </source>
</evidence>
<sequence>MAEAVAKSPESVVWEEERLCEQAAKIGKGLRGLRRAAVLVVGPLLPSDEVITLRQVGGVLGAVLQLCSIRLEIPLVHSPGPPTGLSSHDLTGMDPLLSERREEDECH</sequence>
<reference evidence="2" key="1">
    <citation type="submission" date="2023-07" db="EMBL/GenBank/DDBJ databases">
        <title>Chromosome-level Genome Assembly of Striped Snakehead (Channa striata).</title>
        <authorList>
            <person name="Liu H."/>
        </authorList>
    </citation>
    <scope>NUCLEOTIDE SEQUENCE</scope>
    <source>
        <strain evidence="2">Gz</strain>
        <tissue evidence="2">Muscle</tissue>
    </source>
</reference>
<dbReference type="Proteomes" id="UP001187415">
    <property type="component" value="Unassembled WGS sequence"/>
</dbReference>
<evidence type="ECO:0000256" key="1">
    <source>
        <dbReference type="SAM" id="MobiDB-lite"/>
    </source>
</evidence>
<protein>
    <submittedName>
        <fullName evidence="2">Uncharacterized protein</fullName>
    </submittedName>
</protein>
<organism evidence="2 3">
    <name type="scientific">Channa striata</name>
    <name type="common">Snakehead murrel</name>
    <name type="synonym">Ophicephalus striatus</name>
    <dbReference type="NCBI Taxonomy" id="64152"/>
    <lineage>
        <taxon>Eukaryota</taxon>
        <taxon>Metazoa</taxon>
        <taxon>Chordata</taxon>
        <taxon>Craniata</taxon>
        <taxon>Vertebrata</taxon>
        <taxon>Euteleostomi</taxon>
        <taxon>Actinopterygii</taxon>
        <taxon>Neopterygii</taxon>
        <taxon>Teleostei</taxon>
        <taxon>Neoteleostei</taxon>
        <taxon>Acanthomorphata</taxon>
        <taxon>Anabantaria</taxon>
        <taxon>Anabantiformes</taxon>
        <taxon>Channoidei</taxon>
        <taxon>Channidae</taxon>
        <taxon>Channa</taxon>
    </lineage>
</organism>
<gene>
    <name evidence="2" type="ORF">Q5P01_025562</name>
</gene>
<feature type="region of interest" description="Disordered" evidence="1">
    <location>
        <begin position="78"/>
        <end position="107"/>
    </location>
</feature>
<accession>A0AA88ING8</accession>
<dbReference type="EMBL" id="JAUPFM010000021">
    <property type="protein sequence ID" value="KAK2817371.1"/>
    <property type="molecule type" value="Genomic_DNA"/>
</dbReference>
<dbReference type="AlphaFoldDB" id="A0AA88ING8"/>
<keyword evidence="3" id="KW-1185">Reference proteome</keyword>
<evidence type="ECO:0000313" key="2">
    <source>
        <dbReference type="EMBL" id="KAK2817371.1"/>
    </source>
</evidence>
<comment type="caution">
    <text evidence="2">The sequence shown here is derived from an EMBL/GenBank/DDBJ whole genome shotgun (WGS) entry which is preliminary data.</text>
</comment>
<feature type="compositionally biased region" description="Basic and acidic residues" evidence="1">
    <location>
        <begin position="97"/>
        <end position="107"/>
    </location>
</feature>
<proteinExistence type="predicted"/>